<keyword evidence="2" id="KW-1185">Reference proteome</keyword>
<dbReference type="EMBL" id="ML208880">
    <property type="protein sequence ID" value="TFK59849.1"/>
    <property type="molecule type" value="Genomic_DNA"/>
</dbReference>
<organism evidence="1 2">
    <name type="scientific">Pluteus cervinus</name>
    <dbReference type="NCBI Taxonomy" id="181527"/>
    <lineage>
        <taxon>Eukaryota</taxon>
        <taxon>Fungi</taxon>
        <taxon>Dikarya</taxon>
        <taxon>Basidiomycota</taxon>
        <taxon>Agaricomycotina</taxon>
        <taxon>Agaricomycetes</taxon>
        <taxon>Agaricomycetidae</taxon>
        <taxon>Agaricales</taxon>
        <taxon>Pluteineae</taxon>
        <taxon>Pluteaceae</taxon>
        <taxon>Pluteus</taxon>
    </lineage>
</organism>
<accession>A0ACD3A388</accession>
<evidence type="ECO:0000313" key="2">
    <source>
        <dbReference type="Proteomes" id="UP000308600"/>
    </source>
</evidence>
<name>A0ACD3A388_9AGAR</name>
<evidence type="ECO:0000313" key="1">
    <source>
        <dbReference type="EMBL" id="TFK59849.1"/>
    </source>
</evidence>
<proteinExistence type="predicted"/>
<reference evidence="1 2" key="1">
    <citation type="journal article" date="2019" name="Nat. Ecol. Evol.">
        <title>Megaphylogeny resolves global patterns of mushroom evolution.</title>
        <authorList>
            <person name="Varga T."/>
            <person name="Krizsan K."/>
            <person name="Foldi C."/>
            <person name="Dima B."/>
            <person name="Sanchez-Garcia M."/>
            <person name="Sanchez-Ramirez S."/>
            <person name="Szollosi G.J."/>
            <person name="Szarkandi J.G."/>
            <person name="Papp V."/>
            <person name="Albert L."/>
            <person name="Andreopoulos W."/>
            <person name="Angelini C."/>
            <person name="Antonin V."/>
            <person name="Barry K.W."/>
            <person name="Bougher N.L."/>
            <person name="Buchanan P."/>
            <person name="Buyck B."/>
            <person name="Bense V."/>
            <person name="Catcheside P."/>
            <person name="Chovatia M."/>
            <person name="Cooper J."/>
            <person name="Damon W."/>
            <person name="Desjardin D."/>
            <person name="Finy P."/>
            <person name="Geml J."/>
            <person name="Haridas S."/>
            <person name="Hughes K."/>
            <person name="Justo A."/>
            <person name="Karasinski D."/>
            <person name="Kautmanova I."/>
            <person name="Kiss B."/>
            <person name="Kocsube S."/>
            <person name="Kotiranta H."/>
            <person name="LaButti K.M."/>
            <person name="Lechner B.E."/>
            <person name="Liimatainen K."/>
            <person name="Lipzen A."/>
            <person name="Lukacs Z."/>
            <person name="Mihaltcheva S."/>
            <person name="Morgado L.N."/>
            <person name="Niskanen T."/>
            <person name="Noordeloos M.E."/>
            <person name="Ohm R.A."/>
            <person name="Ortiz-Santana B."/>
            <person name="Ovrebo C."/>
            <person name="Racz N."/>
            <person name="Riley R."/>
            <person name="Savchenko A."/>
            <person name="Shiryaev A."/>
            <person name="Soop K."/>
            <person name="Spirin V."/>
            <person name="Szebenyi C."/>
            <person name="Tomsovsky M."/>
            <person name="Tulloss R.E."/>
            <person name="Uehling J."/>
            <person name="Grigoriev I.V."/>
            <person name="Vagvolgyi C."/>
            <person name="Papp T."/>
            <person name="Martin F.M."/>
            <person name="Miettinen O."/>
            <person name="Hibbett D.S."/>
            <person name="Nagy L.G."/>
        </authorList>
    </citation>
    <scope>NUCLEOTIDE SEQUENCE [LARGE SCALE GENOMIC DNA]</scope>
    <source>
        <strain evidence="1 2">NL-1719</strain>
    </source>
</reference>
<gene>
    <name evidence="1" type="ORF">BDN72DRAFT_864823</name>
</gene>
<dbReference type="Proteomes" id="UP000308600">
    <property type="component" value="Unassembled WGS sequence"/>
</dbReference>
<sequence length="306" mass="35756">MEAYLDNKTNVLNAQIRTSHDDMPIYSIITTSGLRGRRMTVLKDLNPLPGDSVVVGVIHWQAKTFEIRGIRHPIKEMKRKKAKDEEVNVIEVDDRIDEDDGDEEGDGDEDGDEDDNEDEDEREEEEYHTRQRRPGERRVRIKDPEDDDDASTVKPTPQRPQQHQQQRQQHQDPLDRLGETVLHHREAAGKWVKTVGLPWFKSVLHHAHVRMWRWSPTRREYAITYSHEQWRAILLKPSNTGDERTNIVAARFYVPCRPHLFGKPAPTKLYLSRTALEADEVFLMLTFIYSEARRQDRTSSSSDMGW</sequence>
<protein>
    <submittedName>
        <fullName evidence="1">Uncharacterized protein</fullName>
    </submittedName>
</protein>